<accession>A0A9P1GAN0</accession>
<evidence type="ECO:0000313" key="4">
    <source>
        <dbReference type="EMBL" id="CAI4006340.1"/>
    </source>
</evidence>
<keyword evidence="6" id="KW-1185">Reference proteome</keyword>
<dbReference type="Proteomes" id="UP001152797">
    <property type="component" value="Unassembled WGS sequence"/>
</dbReference>
<sequence length="346" mass="37546">MRRRFEVGANVDKEGHACCDVKKWVQPEIFGSKASATATLSSTATTAREFSLRLSSPVWRASGDLEVSRKKREETASGYSSICTQGLFRLGGGLNQLGSWRLDADWSLRDLDPKGAPQHYPSMQLQQEQLRSMKTSLKYTTSRYAEVFSGLLNAKVAMEVAGPPGNVSFLRGEATVKAGVPFNALGRLWQGHLSMGCGLLLPAARSCLQDRFHLGGASGTSSLKGFKERGAEPRELCAQRTLELKESDRHQDAQGGEAMASLFTAVSTPCHFLRLEGAQLLGFLGFGVLQRSLHSRGEIVRVSAGCGITLPLGPGSLELTFAQPLRSGAADVLQRWQLGLRLHIED</sequence>
<dbReference type="AlphaFoldDB" id="A0A9P1GAN0"/>
<keyword evidence="2" id="KW-0472">Membrane</keyword>
<dbReference type="InterPro" id="IPR000184">
    <property type="entry name" value="Bac_surfAg_D15"/>
</dbReference>
<feature type="domain" description="Bacterial surface antigen (D15)" evidence="3">
    <location>
        <begin position="31"/>
        <end position="340"/>
    </location>
</feature>
<dbReference type="EMBL" id="CAMXCT020003802">
    <property type="protein sequence ID" value="CAL1159715.1"/>
    <property type="molecule type" value="Genomic_DNA"/>
</dbReference>
<comment type="subcellular location">
    <subcellularLocation>
        <location evidence="1">Membrane</location>
    </subcellularLocation>
</comment>
<evidence type="ECO:0000256" key="2">
    <source>
        <dbReference type="ARBA" id="ARBA00023136"/>
    </source>
</evidence>
<proteinExistence type="predicted"/>
<dbReference type="GO" id="GO:0019867">
    <property type="term" value="C:outer membrane"/>
    <property type="evidence" value="ECO:0007669"/>
    <property type="project" value="InterPro"/>
</dbReference>
<evidence type="ECO:0000313" key="6">
    <source>
        <dbReference type="Proteomes" id="UP001152797"/>
    </source>
</evidence>
<reference evidence="4" key="1">
    <citation type="submission" date="2022-10" db="EMBL/GenBank/DDBJ databases">
        <authorList>
            <person name="Chen Y."/>
            <person name="Dougan E. K."/>
            <person name="Chan C."/>
            <person name="Rhodes N."/>
            <person name="Thang M."/>
        </authorList>
    </citation>
    <scope>NUCLEOTIDE SEQUENCE</scope>
</reference>
<evidence type="ECO:0000313" key="5">
    <source>
        <dbReference type="EMBL" id="CAL4793652.1"/>
    </source>
</evidence>
<dbReference type="EMBL" id="CAMXCT010003802">
    <property type="protein sequence ID" value="CAI4006340.1"/>
    <property type="molecule type" value="Genomic_DNA"/>
</dbReference>
<dbReference type="Pfam" id="PF01103">
    <property type="entry name" value="Omp85"/>
    <property type="match status" value="1"/>
</dbReference>
<dbReference type="EMBL" id="CAMXCT030003802">
    <property type="protein sequence ID" value="CAL4793652.1"/>
    <property type="molecule type" value="Genomic_DNA"/>
</dbReference>
<dbReference type="Gene3D" id="2.40.160.50">
    <property type="entry name" value="membrane protein fhac: a member of the omp85/tpsb transporter family"/>
    <property type="match status" value="1"/>
</dbReference>
<gene>
    <name evidence="4" type="ORF">C1SCF055_LOCUS31985</name>
</gene>
<organism evidence="4">
    <name type="scientific">Cladocopium goreaui</name>
    <dbReference type="NCBI Taxonomy" id="2562237"/>
    <lineage>
        <taxon>Eukaryota</taxon>
        <taxon>Sar</taxon>
        <taxon>Alveolata</taxon>
        <taxon>Dinophyceae</taxon>
        <taxon>Suessiales</taxon>
        <taxon>Symbiodiniaceae</taxon>
        <taxon>Cladocopium</taxon>
    </lineage>
</organism>
<protein>
    <submittedName>
        <fullName evidence="5">SAM50-like protein SPAC17C9.06</fullName>
    </submittedName>
</protein>
<dbReference type="OrthoDB" id="1724197at2759"/>
<evidence type="ECO:0000256" key="1">
    <source>
        <dbReference type="ARBA" id="ARBA00004370"/>
    </source>
</evidence>
<evidence type="ECO:0000259" key="3">
    <source>
        <dbReference type="Pfam" id="PF01103"/>
    </source>
</evidence>
<name>A0A9P1GAN0_9DINO</name>
<comment type="caution">
    <text evidence="4">The sequence shown here is derived from an EMBL/GenBank/DDBJ whole genome shotgun (WGS) entry which is preliminary data.</text>
</comment>
<reference evidence="5 6" key="2">
    <citation type="submission" date="2024-05" db="EMBL/GenBank/DDBJ databases">
        <authorList>
            <person name="Chen Y."/>
            <person name="Shah S."/>
            <person name="Dougan E. K."/>
            <person name="Thang M."/>
            <person name="Chan C."/>
        </authorList>
    </citation>
    <scope>NUCLEOTIDE SEQUENCE [LARGE SCALE GENOMIC DNA]</scope>
</reference>